<evidence type="ECO:0000313" key="1">
    <source>
        <dbReference type="EMBL" id="RDU47702.1"/>
    </source>
</evidence>
<evidence type="ECO:0000313" key="2">
    <source>
        <dbReference type="Proteomes" id="UP000256321"/>
    </source>
</evidence>
<proteinExistence type="predicted"/>
<comment type="caution">
    <text evidence="1">The sequence shown here is derived from an EMBL/GenBank/DDBJ whole genome shotgun (WGS) entry which is preliminary data.</text>
</comment>
<dbReference type="Proteomes" id="UP000256321">
    <property type="component" value="Unassembled WGS sequence"/>
</dbReference>
<sequence>MKISLGYLERRPFYFATGDSPGVKVYHFASIFAFLQSNCTLLGIVSAPHFVRCQPDKLKP</sequence>
<dbReference type="AlphaFoldDB" id="A0A3D8HAN3"/>
<dbReference type="EMBL" id="QREV01000064">
    <property type="protein sequence ID" value="RDU47702.1"/>
    <property type="molecule type" value="Genomic_DNA"/>
</dbReference>
<protein>
    <submittedName>
        <fullName evidence="1">Uncharacterized protein</fullName>
    </submittedName>
</protein>
<accession>A0A3D8HAN3</accession>
<name>A0A3D8HAN3_9BACT</name>
<reference evidence="1 2" key="1">
    <citation type="submission" date="2018-07" db="EMBL/GenBank/DDBJ databases">
        <title>Parabacteroides acidifaciens nov. sp., isolated from human feces.</title>
        <authorList>
            <person name="Wang Y.J."/>
        </authorList>
    </citation>
    <scope>NUCLEOTIDE SEQUENCE [LARGE SCALE GENOMIC DNA]</scope>
    <source>
        <strain evidence="1 2">426-9</strain>
    </source>
</reference>
<gene>
    <name evidence="1" type="ORF">DWU89_18145</name>
</gene>
<organism evidence="1 2">
    <name type="scientific">Parabacteroides acidifaciens</name>
    <dbReference type="NCBI Taxonomy" id="2290935"/>
    <lineage>
        <taxon>Bacteria</taxon>
        <taxon>Pseudomonadati</taxon>
        <taxon>Bacteroidota</taxon>
        <taxon>Bacteroidia</taxon>
        <taxon>Bacteroidales</taxon>
        <taxon>Tannerellaceae</taxon>
        <taxon>Parabacteroides</taxon>
    </lineage>
</organism>